<evidence type="ECO:0000256" key="5">
    <source>
        <dbReference type="ARBA" id="ARBA00023136"/>
    </source>
</evidence>
<dbReference type="EMBL" id="FNZN01000002">
    <property type="protein sequence ID" value="SEK79699.1"/>
    <property type="molecule type" value="Genomic_DNA"/>
</dbReference>
<accession>A0A1H7JYR3</accession>
<feature type="transmembrane region" description="Helical" evidence="6">
    <location>
        <begin position="356"/>
        <end position="372"/>
    </location>
</feature>
<reference evidence="10" key="1">
    <citation type="submission" date="2016-10" db="EMBL/GenBank/DDBJ databases">
        <authorList>
            <person name="Varghese N."/>
            <person name="Submissions S."/>
        </authorList>
    </citation>
    <scope>NUCLEOTIDE SEQUENCE [LARGE SCALE GENOMIC DNA]</scope>
    <source>
        <strain evidence="10">DSM 16471</strain>
    </source>
</reference>
<keyword evidence="4 6" id="KW-1133">Transmembrane helix</keyword>
<feature type="transmembrane region" description="Helical" evidence="6">
    <location>
        <begin position="413"/>
        <end position="441"/>
    </location>
</feature>
<evidence type="ECO:0000256" key="2">
    <source>
        <dbReference type="ARBA" id="ARBA00022475"/>
    </source>
</evidence>
<dbReference type="InterPro" id="IPR052159">
    <property type="entry name" value="Competence_DNA_uptake"/>
</dbReference>
<evidence type="ECO:0000256" key="4">
    <source>
        <dbReference type="ARBA" id="ARBA00022989"/>
    </source>
</evidence>
<dbReference type="STRING" id="228957.SAMN04488008_102183"/>
<dbReference type="NCBIfam" id="TIGR00360">
    <property type="entry name" value="ComEC_N-term"/>
    <property type="match status" value="1"/>
</dbReference>
<feature type="transmembrane region" description="Helical" evidence="6">
    <location>
        <begin position="473"/>
        <end position="494"/>
    </location>
</feature>
<organism evidence="9 10">
    <name type="scientific">Maribacter orientalis</name>
    <dbReference type="NCBI Taxonomy" id="228957"/>
    <lineage>
        <taxon>Bacteria</taxon>
        <taxon>Pseudomonadati</taxon>
        <taxon>Bacteroidota</taxon>
        <taxon>Flavobacteriia</taxon>
        <taxon>Flavobacteriales</taxon>
        <taxon>Flavobacteriaceae</taxon>
        <taxon>Maribacter</taxon>
    </lineage>
</organism>
<protein>
    <submittedName>
        <fullName evidence="9">Competence protein ComEC</fullName>
    </submittedName>
</protein>
<feature type="domain" description="ComEC/Rec2-related protein" evidence="7">
    <location>
        <begin position="230"/>
        <end position="498"/>
    </location>
</feature>
<keyword evidence="2" id="KW-1003">Cell membrane</keyword>
<gene>
    <name evidence="9" type="ORF">SAMN04488008_102183</name>
</gene>
<keyword evidence="3 6" id="KW-0812">Transmembrane</keyword>
<feature type="transmembrane region" description="Helical" evidence="6">
    <location>
        <begin position="7"/>
        <end position="26"/>
    </location>
</feature>
<feature type="transmembrane region" description="Helical" evidence="6">
    <location>
        <begin position="384"/>
        <end position="407"/>
    </location>
</feature>
<evidence type="ECO:0000259" key="7">
    <source>
        <dbReference type="Pfam" id="PF03772"/>
    </source>
</evidence>
<dbReference type="PANTHER" id="PTHR30619:SF1">
    <property type="entry name" value="RECOMBINATION PROTEIN 2"/>
    <property type="match status" value="1"/>
</dbReference>
<dbReference type="RefSeq" id="WP_091620527.1">
    <property type="nucleotide sequence ID" value="NZ_FNZN01000002.1"/>
</dbReference>
<evidence type="ECO:0000256" key="3">
    <source>
        <dbReference type="ARBA" id="ARBA00022692"/>
    </source>
</evidence>
<feature type="transmembrane region" description="Helical" evidence="6">
    <location>
        <begin position="448"/>
        <end position="467"/>
    </location>
</feature>
<dbReference type="InterPro" id="IPR004477">
    <property type="entry name" value="ComEC_N"/>
</dbReference>
<evidence type="ECO:0000313" key="10">
    <source>
        <dbReference type="Proteomes" id="UP000198990"/>
    </source>
</evidence>
<sequence>MKLLAFIPIKLTLLLILGILIGHFFSFNPVHLLINTITLFILLSAVFILERKTNTRLFGFIAAIAFISLGIYSYTSAQLQNRANHYTKITSQEGGAWTLKINEVLKPNHYSHRYFATVKSIGDKKISGSLLITIPNDSTNTTLQVDDEFLTFANIQAINEPLNPHQFNYKKYLENIGVYHQLRISSSQFIKVEKPKTTLFGIASKVRNHIIDKLKKENFGTDELGVIQALLLGQRSDISEETYTNYQKAGAVHILAVSGLHIGILLLLIQFLLSPLRHIPKGRTIILILSVLFLWGFAFLAGLSASIIRATTMFTFVAYALYLNRPSNSFNILALSILFILLFINPNLLFQVGFQMSYAAVFAILWIFPLLKKLWFPKNKFVRYFWQLLCVSIAAQLGVLPISLFYFHQFPGLFFISNLIIVPALGIILGMGILVIFLSLLNWLPTQLAWFYNGIINVMNNLIGWVAKQESFIFSSISFDFGQLILSIIMIVLFIKACSLISYKRIALFLISLICFQSYTSFQKLEASKATEAIVLHQTKNSILFNRSGRHLSILSNSTDMANNLILDYQTAERIKSIRFDSLKNSYSLKNGTLLILDSTGIYFKSESIEKILLTQSPRINLKRFIDSIKPKEIIADGSNYRSYIERWRLTCLKNKIPFHYTGEKGAYYFE</sequence>
<evidence type="ECO:0000313" key="9">
    <source>
        <dbReference type="EMBL" id="SEK79699.1"/>
    </source>
</evidence>
<dbReference type="Pfam" id="PF03772">
    <property type="entry name" value="Competence"/>
    <property type="match status" value="1"/>
</dbReference>
<dbReference type="PANTHER" id="PTHR30619">
    <property type="entry name" value="DNA INTERNALIZATION/COMPETENCE PROTEIN COMEC/REC2"/>
    <property type="match status" value="1"/>
</dbReference>
<feature type="transmembrane region" description="Helical" evidence="6">
    <location>
        <begin position="330"/>
        <end position="350"/>
    </location>
</feature>
<keyword evidence="5 6" id="KW-0472">Membrane</keyword>
<dbReference type="Proteomes" id="UP000198990">
    <property type="component" value="Unassembled WGS sequence"/>
</dbReference>
<dbReference type="OrthoDB" id="9761531at2"/>
<dbReference type="Pfam" id="PF13567">
    <property type="entry name" value="DUF4131"/>
    <property type="match status" value="1"/>
</dbReference>
<evidence type="ECO:0000259" key="8">
    <source>
        <dbReference type="Pfam" id="PF13567"/>
    </source>
</evidence>
<evidence type="ECO:0000256" key="1">
    <source>
        <dbReference type="ARBA" id="ARBA00004651"/>
    </source>
</evidence>
<feature type="domain" description="DUF4131" evidence="8">
    <location>
        <begin position="29"/>
        <end position="188"/>
    </location>
</feature>
<comment type="subcellular location">
    <subcellularLocation>
        <location evidence="1">Cell membrane</location>
        <topology evidence="1">Multi-pass membrane protein</topology>
    </subcellularLocation>
</comment>
<feature type="transmembrane region" description="Helical" evidence="6">
    <location>
        <begin position="32"/>
        <end position="50"/>
    </location>
</feature>
<keyword evidence="10" id="KW-1185">Reference proteome</keyword>
<name>A0A1H7JYR3_9FLAO</name>
<feature type="transmembrane region" description="Helical" evidence="6">
    <location>
        <begin position="285"/>
        <end position="301"/>
    </location>
</feature>
<feature type="transmembrane region" description="Helical" evidence="6">
    <location>
        <begin position="251"/>
        <end position="273"/>
    </location>
</feature>
<dbReference type="AlphaFoldDB" id="A0A1H7JYR3"/>
<dbReference type="GO" id="GO:0005886">
    <property type="term" value="C:plasma membrane"/>
    <property type="evidence" value="ECO:0007669"/>
    <property type="project" value="UniProtKB-SubCell"/>
</dbReference>
<dbReference type="InterPro" id="IPR025405">
    <property type="entry name" value="DUF4131"/>
</dbReference>
<proteinExistence type="predicted"/>
<feature type="transmembrane region" description="Helical" evidence="6">
    <location>
        <begin position="57"/>
        <end position="75"/>
    </location>
</feature>
<evidence type="ECO:0000256" key="6">
    <source>
        <dbReference type="SAM" id="Phobius"/>
    </source>
</evidence>